<reference evidence="2 3" key="1">
    <citation type="submission" date="2014-06" db="EMBL/GenBank/DDBJ databases">
        <title>Draft genome sequence of an extremely salt tolerant bacteria Halomonas salina/CIFRI 1.</title>
        <authorList>
            <person name="Behera B.D."/>
            <person name="Meena D.K."/>
            <person name="Das P."/>
            <person name="Maharana J."/>
            <person name="Paria P."/>
            <person name="Sharma A.P."/>
            <person name="Shamsudheen K.V."/>
            <person name="Rijit J."/>
            <person name="Dixit V."/>
            <person name="Verma A."/>
            <person name="Scaria V."/>
            <person name="Sivasubbu S."/>
        </authorList>
    </citation>
    <scope>NUCLEOTIDE SEQUENCE [LARGE SCALE GENOMIC DNA]</scope>
    <source>
        <strain evidence="2 3">CIFRI 1</strain>
    </source>
</reference>
<dbReference type="EMBL" id="JOKD01000059">
    <property type="protein sequence ID" value="KGE76950.1"/>
    <property type="molecule type" value="Genomic_DNA"/>
</dbReference>
<name>A0ABR4WQF4_9GAMM</name>
<feature type="non-terminal residue" evidence="2">
    <location>
        <position position="61"/>
    </location>
</feature>
<dbReference type="RefSeq" id="WP_035599201.1">
    <property type="nucleotide sequence ID" value="NZ_JOKD01000059.1"/>
</dbReference>
<protein>
    <submittedName>
        <fullName evidence="2">Uncharacterized protein</fullName>
    </submittedName>
</protein>
<keyword evidence="3" id="KW-1185">Reference proteome</keyword>
<feature type="chain" id="PRO_5046774666" evidence="1">
    <location>
        <begin position="27"/>
        <end position="61"/>
    </location>
</feature>
<comment type="caution">
    <text evidence="2">The sequence shown here is derived from an EMBL/GenBank/DDBJ whole genome shotgun (WGS) entry which is preliminary data.</text>
</comment>
<feature type="signal peptide" evidence="1">
    <location>
        <begin position="1"/>
        <end position="26"/>
    </location>
</feature>
<organism evidence="2 3">
    <name type="scientific">Halomonas salina</name>
    <dbReference type="NCBI Taxonomy" id="42565"/>
    <lineage>
        <taxon>Bacteria</taxon>
        <taxon>Pseudomonadati</taxon>
        <taxon>Pseudomonadota</taxon>
        <taxon>Gammaproteobacteria</taxon>
        <taxon>Oceanospirillales</taxon>
        <taxon>Halomonadaceae</taxon>
        <taxon>Halomonas</taxon>
    </lineage>
</organism>
<evidence type="ECO:0000256" key="1">
    <source>
        <dbReference type="SAM" id="SignalP"/>
    </source>
</evidence>
<sequence length="61" mass="6054">MPRRYVHRTLFTLLAAATLASPLAIAHGGHAQDRGPGASGGYGPCTGPGMMGGYGQGMGPG</sequence>
<evidence type="ECO:0000313" key="2">
    <source>
        <dbReference type="EMBL" id="KGE76950.1"/>
    </source>
</evidence>
<keyword evidence="1" id="KW-0732">Signal</keyword>
<dbReference type="Proteomes" id="UP000029721">
    <property type="component" value="Unassembled WGS sequence"/>
</dbReference>
<proteinExistence type="predicted"/>
<evidence type="ECO:0000313" key="3">
    <source>
        <dbReference type="Proteomes" id="UP000029721"/>
    </source>
</evidence>
<gene>
    <name evidence="2" type="ORF">FP66_13160</name>
</gene>
<accession>A0ABR4WQF4</accession>